<evidence type="ECO:0000256" key="2">
    <source>
        <dbReference type="SAM" id="SignalP"/>
    </source>
</evidence>
<name>A0AAW1TG69_9CHLO</name>
<keyword evidence="2" id="KW-0732">Signal</keyword>
<feature type="region of interest" description="Disordered" evidence="1">
    <location>
        <begin position="230"/>
        <end position="264"/>
    </location>
</feature>
<feature type="chain" id="PRO_5043822442" evidence="2">
    <location>
        <begin position="30"/>
        <end position="290"/>
    </location>
</feature>
<reference evidence="3 4" key="1">
    <citation type="journal article" date="2024" name="Nat. Commun.">
        <title>Phylogenomics reveals the evolutionary origins of lichenization in chlorophyte algae.</title>
        <authorList>
            <person name="Puginier C."/>
            <person name="Libourel C."/>
            <person name="Otte J."/>
            <person name="Skaloud P."/>
            <person name="Haon M."/>
            <person name="Grisel S."/>
            <person name="Petersen M."/>
            <person name="Berrin J.G."/>
            <person name="Delaux P.M."/>
            <person name="Dal Grande F."/>
            <person name="Keller J."/>
        </authorList>
    </citation>
    <scope>NUCLEOTIDE SEQUENCE [LARGE SCALE GENOMIC DNA]</scope>
    <source>
        <strain evidence="3 4">SAG 2523</strain>
    </source>
</reference>
<dbReference type="AlphaFoldDB" id="A0AAW1TG69"/>
<dbReference type="Proteomes" id="UP001485043">
    <property type="component" value="Unassembled WGS sequence"/>
</dbReference>
<evidence type="ECO:0000256" key="1">
    <source>
        <dbReference type="SAM" id="MobiDB-lite"/>
    </source>
</evidence>
<comment type="caution">
    <text evidence="3">The sequence shown here is derived from an EMBL/GenBank/DDBJ whole genome shotgun (WGS) entry which is preliminary data.</text>
</comment>
<accession>A0AAW1TG69</accession>
<protein>
    <submittedName>
        <fullName evidence="3">Uncharacterized protein</fullName>
    </submittedName>
</protein>
<sequence length="290" mass="31926">MPAYRWLSKAVWACACSSWQHVTLPPVWAAVGFRMEELIVNEVFLIPLERGRQVAHPRQDPNVTKTPTKHAPRHEDVYVQMEARWFNMPGNSQTRPLISLPDIASMISSPAQVKRQAQRGKTLLEPPSDVHLQDSSKKTLEDALNHFCQGDPELARADPLTFNPFPSRSDSLTHLPAMWRMGALRTFYQDRPTSSVPPANAATNPQVLAGQSLYNAQPAGLAAGPLAAKEASNQLQAGDEGSDEDSGLESDDEDLGDNGEDALPGYSPVSLAQTMVYTWHLTYAHAVMFT</sequence>
<proteinExistence type="predicted"/>
<feature type="compositionally biased region" description="Acidic residues" evidence="1">
    <location>
        <begin position="240"/>
        <end position="260"/>
    </location>
</feature>
<dbReference type="EMBL" id="JALJOV010000009">
    <property type="protein sequence ID" value="KAK9868886.1"/>
    <property type="molecule type" value="Genomic_DNA"/>
</dbReference>
<keyword evidence="4" id="KW-1185">Reference proteome</keyword>
<evidence type="ECO:0000313" key="4">
    <source>
        <dbReference type="Proteomes" id="UP001485043"/>
    </source>
</evidence>
<gene>
    <name evidence="3" type="ORF">WJX84_012160</name>
</gene>
<organism evidence="3 4">
    <name type="scientific">Apatococcus fuscideae</name>
    <dbReference type="NCBI Taxonomy" id="2026836"/>
    <lineage>
        <taxon>Eukaryota</taxon>
        <taxon>Viridiplantae</taxon>
        <taxon>Chlorophyta</taxon>
        <taxon>core chlorophytes</taxon>
        <taxon>Trebouxiophyceae</taxon>
        <taxon>Chlorellales</taxon>
        <taxon>Chlorellaceae</taxon>
        <taxon>Apatococcus</taxon>
    </lineage>
</organism>
<feature type="signal peptide" evidence="2">
    <location>
        <begin position="1"/>
        <end position="29"/>
    </location>
</feature>
<evidence type="ECO:0000313" key="3">
    <source>
        <dbReference type="EMBL" id="KAK9868886.1"/>
    </source>
</evidence>